<evidence type="ECO:0000313" key="8">
    <source>
        <dbReference type="EMBL" id="SDH92266.1"/>
    </source>
</evidence>
<dbReference type="GO" id="GO:0009378">
    <property type="term" value="F:four-way junction helicase activity"/>
    <property type="evidence" value="ECO:0007669"/>
    <property type="project" value="InterPro"/>
</dbReference>
<dbReference type="InterPro" id="IPR036267">
    <property type="entry name" value="RuvA_C_sf"/>
</dbReference>
<keyword evidence="2 6" id="KW-0227">DNA damage</keyword>
<feature type="domain" description="UBA" evidence="7">
    <location>
        <begin position="139"/>
        <end position="197"/>
    </location>
</feature>
<dbReference type="InterPro" id="IPR011114">
    <property type="entry name" value="RuvA_C"/>
</dbReference>
<comment type="function">
    <text evidence="6">The RuvA-RuvB-RuvC complex processes Holliday junction (HJ) DNA during genetic recombination and DNA repair, while the RuvA-RuvB complex plays an important role in the rescue of blocked DNA replication forks via replication fork reversal (RFR). RuvA specifically binds to HJ cruciform DNA, conferring on it an open structure. The RuvB hexamer acts as an ATP-dependent pump, pulling dsDNA into and through the RuvAB complex. HJ branch migration allows RuvC to scan DNA until it finds its consensus sequence, where it cleaves and resolves the cruciform DNA.</text>
</comment>
<dbReference type="InterPro" id="IPR000085">
    <property type="entry name" value="RuvA"/>
</dbReference>
<keyword evidence="1 6" id="KW-0963">Cytoplasm</keyword>
<proteinExistence type="inferred from homology"/>
<keyword evidence="3 6" id="KW-0238">DNA-binding</keyword>
<keyword evidence="5 6" id="KW-0234">DNA repair</keyword>
<name>A0A1G8GD44_9CLOT</name>
<comment type="subcellular location">
    <subcellularLocation>
        <location evidence="6">Cytoplasm</location>
    </subcellularLocation>
</comment>
<keyword evidence="4 6" id="KW-0233">DNA recombination</keyword>
<dbReference type="GO" id="GO:0005737">
    <property type="term" value="C:cytoplasm"/>
    <property type="evidence" value="ECO:0007669"/>
    <property type="project" value="UniProtKB-SubCell"/>
</dbReference>
<dbReference type="GO" id="GO:0005524">
    <property type="term" value="F:ATP binding"/>
    <property type="evidence" value="ECO:0007669"/>
    <property type="project" value="InterPro"/>
</dbReference>
<dbReference type="Gene3D" id="1.10.150.20">
    <property type="entry name" value="5' to 3' exonuclease, C-terminal subdomain"/>
    <property type="match status" value="1"/>
</dbReference>
<dbReference type="GO" id="GO:0006310">
    <property type="term" value="P:DNA recombination"/>
    <property type="evidence" value="ECO:0007669"/>
    <property type="project" value="UniProtKB-UniRule"/>
</dbReference>
<dbReference type="PROSITE" id="PS50030">
    <property type="entry name" value="UBA"/>
    <property type="match status" value="1"/>
</dbReference>
<keyword evidence="8" id="KW-0347">Helicase</keyword>
<evidence type="ECO:0000256" key="6">
    <source>
        <dbReference type="HAMAP-Rule" id="MF_00031"/>
    </source>
</evidence>
<keyword evidence="8" id="KW-0067">ATP-binding</keyword>
<dbReference type="RefSeq" id="WP_031572977.1">
    <property type="nucleotide sequence ID" value="NZ_DAMAXS010000004.1"/>
</dbReference>
<comment type="similarity">
    <text evidence="6">Belongs to the RuvA family.</text>
</comment>
<evidence type="ECO:0000256" key="5">
    <source>
        <dbReference type="ARBA" id="ARBA00023204"/>
    </source>
</evidence>
<evidence type="ECO:0000313" key="9">
    <source>
        <dbReference type="Proteomes" id="UP000183255"/>
    </source>
</evidence>
<dbReference type="HAMAP" id="MF_00031">
    <property type="entry name" value="DNA_HJ_migration_RuvA"/>
    <property type="match status" value="1"/>
</dbReference>
<feature type="region of interest" description="Domain III" evidence="6">
    <location>
        <begin position="149"/>
        <end position="197"/>
    </location>
</feature>
<evidence type="ECO:0000256" key="4">
    <source>
        <dbReference type="ARBA" id="ARBA00023172"/>
    </source>
</evidence>
<dbReference type="SUPFAM" id="SSF47781">
    <property type="entry name" value="RuvA domain 2-like"/>
    <property type="match status" value="1"/>
</dbReference>
<organism evidence="8 9">
    <name type="scientific">Proteiniclasticum ruminis</name>
    <dbReference type="NCBI Taxonomy" id="398199"/>
    <lineage>
        <taxon>Bacteria</taxon>
        <taxon>Bacillati</taxon>
        <taxon>Bacillota</taxon>
        <taxon>Clostridia</taxon>
        <taxon>Eubacteriales</taxon>
        <taxon>Clostridiaceae</taxon>
        <taxon>Proteiniclasticum</taxon>
    </lineage>
</organism>
<evidence type="ECO:0000256" key="3">
    <source>
        <dbReference type="ARBA" id="ARBA00023125"/>
    </source>
</evidence>
<reference evidence="8 9" key="1">
    <citation type="submission" date="2016-10" db="EMBL/GenBank/DDBJ databases">
        <authorList>
            <person name="de Groot N.N."/>
        </authorList>
    </citation>
    <scope>NUCLEOTIDE SEQUENCE [LARGE SCALE GENOMIC DNA]</scope>
    <source>
        <strain evidence="8 9">CGMCC 1.5058</strain>
    </source>
</reference>
<sequence length="197" mass="22000">MYDYIRGRFVGIFKDYVTVENNGIGYKIFTSGYTMAMMPQTDEEVTLFLTQIVREDFIGLYGFSTREELELFLILITTNGVGAKAALSLLSASAPENLKYAIVHENESLLMKAPGIGKKIAQRLILELKGKIHLEDLSSMDEDQKKQAISDNIANEALAALMTLGYSEREASKALEEINGEQSIENVLKDALKYLMN</sequence>
<evidence type="ECO:0000256" key="2">
    <source>
        <dbReference type="ARBA" id="ARBA00022763"/>
    </source>
</evidence>
<gene>
    <name evidence="6" type="primary">ruvA</name>
    <name evidence="8" type="ORF">SAMN05421804_101220</name>
</gene>
<dbReference type="GO" id="GO:0009379">
    <property type="term" value="C:Holliday junction helicase complex"/>
    <property type="evidence" value="ECO:0007669"/>
    <property type="project" value="InterPro"/>
</dbReference>
<dbReference type="InterPro" id="IPR013849">
    <property type="entry name" value="DNA_helicase_Holl-junc_RuvA_I"/>
</dbReference>
<dbReference type="Pfam" id="PF14520">
    <property type="entry name" value="HHH_5"/>
    <property type="match status" value="1"/>
</dbReference>
<dbReference type="SUPFAM" id="SSF50249">
    <property type="entry name" value="Nucleic acid-binding proteins"/>
    <property type="match status" value="1"/>
</dbReference>
<feature type="region of interest" description="Domain I" evidence="6">
    <location>
        <begin position="1"/>
        <end position="64"/>
    </location>
</feature>
<dbReference type="NCBIfam" id="TIGR00084">
    <property type="entry name" value="ruvA"/>
    <property type="match status" value="1"/>
</dbReference>
<dbReference type="Gene3D" id="2.40.50.140">
    <property type="entry name" value="Nucleic acid-binding proteins"/>
    <property type="match status" value="1"/>
</dbReference>
<dbReference type="GO" id="GO:0048476">
    <property type="term" value="C:Holliday junction resolvase complex"/>
    <property type="evidence" value="ECO:0007669"/>
    <property type="project" value="UniProtKB-UniRule"/>
</dbReference>
<dbReference type="Pfam" id="PF01330">
    <property type="entry name" value="RuvA_N"/>
    <property type="match status" value="1"/>
</dbReference>
<dbReference type="Proteomes" id="UP000183255">
    <property type="component" value="Unassembled WGS sequence"/>
</dbReference>
<keyword evidence="8" id="KW-0547">Nucleotide-binding</keyword>
<protein>
    <recommendedName>
        <fullName evidence="6">Holliday junction branch migration complex subunit RuvA</fullName>
    </recommendedName>
</protein>
<comment type="caution">
    <text evidence="6">Lacks conserved residue(s) required for the propagation of feature annotation.</text>
</comment>
<dbReference type="GO" id="GO:0000400">
    <property type="term" value="F:four-way junction DNA binding"/>
    <property type="evidence" value="ECO:0007669"/>
    <property type="project" value="UniProtKB-UniRule"/>
</dbReference>
<dbReference type="Gene3D" id="1.10.8.10">
    <property type="entry name" value="DNA helicase RuvA subunit, C-terminal domain"/>
    <property type="match status" value="1"/>
</dbReference>
<dbReference type="SUPFAM" id="SSF46929">
    <property type="entry name" value="DNA helicase RuvA subunit, C-terminal domain"/>
    <property type="match status" value="1"/>
</dbReference>
<comment type="subunit">
    <text evidence="6">Homotetramer. Forms an RuvA(8)-RuvB(12)-Holliday junction (HJ) complex. HJ DNA is sandwiched between 2 RuvA tetramers; dsDNA enters through RuvA and exits via RuvB. An RuvB hexamer assembles on each DNA strand where it exits the tetramer. Each RuvB hexamer is contacted by two RuvA subunits (via domain III) on 2 adjacent RuvB subunits; this complex drives branch migration. In the full resolvosome a probable DNA-RuvA(4)-RuvB(12)-RuvC(2) complex forms which resolves the HJ.</text>
</comment>
<evidence type="ECO:0000256" key="1">
    <source>
        <dbReference type="ARBA" id="ARBA00022490"/>
    </source>
</evidence>
<dbReference type="Pfam" id="PF07499">
    <property type="entry name" value="RuvA_C"/>
    <property type="match status" value="1"/>
</dbReference>
<keyword evidence="8" id="KW-0378">Hydrolase</keyword>
<dbReference type="InterPro" id="IPR010994">
    <property type="entry name" value="RuvA_2-like"/>
</dbReference>
<dbReference type="EMBL" id="FNDZ01000001">
    <property type="protein sequence ID" value="SDH92266.1"/>
    <property type="molecule type" value="Genomic_DNA"/>
</dbReference>
<dbReference type="CDD" id="cd14332">
    <property type="entry name" value="UBA_RuvA_C"/>
    <property type="match status" value="1"/>
</dbReference>
<dbReference type="InterPro" id="IPR012340">
    <property type="entry name" value="NA-bd_OB-fold"/>
</dbReference>
<dbReference type="GO" id="GO:0006281">
    <property type="term" value="P:DNA repair"/>
    <property type="evidence" value="ECO:0007669"/>
    <property type="project" value="UniProtKB-UniRule"/>
</dbReference>
<evidence type="ECO:0000259" key="7">
    <source>
        <dbReference type="PROSITE" id="PS50030"/>
    </source>
</evidence>
<dbReference type="AlphaFoldDB" id="A0A1G8GD44"/>
<accession>A0A1G8GD44</accession>
<dbReference type="InterPro" id="IPR015940">
    <property type="entry name" value="UBA"/>
</dbReference>
<comment type="domain">
    <text evidence="6">Has three domains with a flexible linker between the domains II and III and assumes an 'L' shape. Domain III is highly mobile and contacts RuvB.</text>
</comment>